<organism evidence="2 3">
    <name type="scientific">Toxoplasma gondii (strain ATCC 50611 / Me49)</name>
    <dbReference type="NCBI Taxonomy" id="508771"/>
    <lineage>
        <taxon>Eukaryota</taxon>
        <taxon>Sar</taxon>
        <taxon>Alveolata</taxon>
        <taxon>Apicomplexa</taxon>
        <taxon>Conoidasida</taxon>
        <taxon>Coccidia</taxon>
        <taxon>Eucoccidiorida</taxon>
        <taxon>Eimeriorina</taxon>
        <taxon>Sarcocystidae</taxon>
        <taxon>Toxoplasma</taxon>
    </lineage>
</organism>
<feature type="compositionally biased region" description="Basic and acidic residues" evidence="1">
    <location>
        <begin position="473"/>
        <end position="486"/>
    </location>
</feature>
<dbReference type="KEGG" id="tgo:TGME49_216370"/>
<keyword evidence="3" id="KW-1185">Reference proteome</keyword>
<gene>
    <name evidence="2" type="ORF">TGME49_216370</name>
</gene>
<feature type="compositionally biased region" description="Basic and acidic residues" evidence="1">
    <location>
        <begin position="17"/>
        <end position="89"/>
    </location>
</feature>
<dbReference type="GeneID" id="7898463"/>
<feature type="compositionally biased region" description="Low complexity" evidence="1">
    <location>
        <begin position="259"/>
        <end position="276"/>
    </location>
</feature>
<protein>
    <submittedName>
        <fullName evidence="2">Uncharacterized protein</fullName>
    </submittedName>
</protein>
<evidence type="ECO:0000313" key="3">
    <source>
        <dbReference type="Proteomes" id="UP000001529"/>
    </source>
</evidence>
<feature type="region of interest" description="Disordered" evidence="1">
    <location>
        <begin position="200"/>
        <end position="340"/>
    </location>
</feature>
<dbReference type="OrthoDB" id="10526020at2759"/>
<feature type="compositionally biased region" description="Basic and acidic residues" evidence="1">
    <location>
        <begin position="308"/>
        <end position="328"/>
    </location>
</feature>
<dbReference type="Proteomes" id="UP000001529">
    <property type="component" value="Chromosome XI"/>
</dbReference>
<proteinExistence type="predicted"/>
<dbReference type="EMBL" id="KE138838">
    <property type="protein sequence ID" value="EPT25544.1"/>
    <property type="molecule type" value="Genomic_DNA"/>
</dbReference>
<name>A0A125YY23_TOXGM</name>
<dbReference type="VEuPathDB" id="ToxoDB:TGME49_216370"/>
<dbReference type="AlphaFoldDB" id="A0A125YY23"/>
<evidence type="ECO:0000256" key="1">
    <source>
        <dbReference type="SAM" id="MobiDB-lite"/>
    </source>
</evidence>
<accession>A0A125YY23</accession>
<feature type="compositionally biased region" description="Basic and acidic residues" evidence="1">
    <location>
        <begin position="200"/>
        <end position="237"/>
    </location>
</feature>
<feature type="region of interest" description="Disordered" evidence="1">
    <location>
        <begin position="1"/>
        <end position="101"/>
    </location>
</feature>
<evidence type="ECO:0000313" key="2">
    <source>
        <dbReference type="EMBL" id="EPT25544.1"/>
    </source>
</evidence>
<feature type="region of interest" description="Disordered" evidence="1">
    <location>
        <begin position="369"/>
        <end position="486"/>
    </location>
</feature>
<sequence length="560" mass="64634">MAAGGNWLENRGEEEDREGRFKVREEEREGKFNMRQEEREGKFNMRQEEREGKFNMRQEERCRWMENGEAKDPWTGEGRERPRKEERRNQGGQRILESSDIPQPGRGAWFLRNFSVRRRLGLIPGIGSVAGGGQDQLASFSSFASSLQKRKASVRRRGSSPQSFAFPETRRADILAPFAALRRQLAPAALLRLEQSRRNRLDGYTQEEEKMETTEGRDGGEEREPGEGEDDGTGKEEAEGDASPETTGGSGAPQRRSSHGSMSSALGSAYGGSTRRASGEERREEAREKRGSEEADMGMPRFFHRTTQRGEEAEVRDEQRARQEHWASAERNGALEETQMKLEEQQEAVAIAEAALKLARERIRDLERENASLRARGGPRFLLSLQSNSHTEGINGRREKKQDSDRGCMQPETGAGCAPLTLPLNSHTSGEETEDDRTRRRGEEGEREEEEREEREEGEREEEEREEEEREEREEGEREERERDTRRVDKRTYVLEQKLRLYQRQLLFIFQENQRLRDVLIESRKVQEHAKEERRIKQRGSLSEVADVCTYVVSRPQFEL</sequence>
<dbReference type="RefSeq" id="XP_002370947.2">
    <property type="nucleotide sequence ID" value="XM_002370906.2"/>
</dbReference>
<feature type="compositionally biased region" description="Basic and acidic residues" evidence="1">
    <location>
        <begin position="277"/>
        <end position="293"/>
    </location>
</feature>
<reference evidence="2" key="1">
    <citation type="submission" date="2013-04" db="EMBL/GenBank/DDBJ databases">
        <authorList>
            <person name="Sibley D."/>
            <person name="Venepally P."/>
            <person name="Karamycheva S."/>
            <person name="Hadjithomas M."/>
            <person name="Khan A."/>
            <person name="Brunk B."/>
            <person name="Roos D."/>
            <person name="Caler E."/>
            <person name="Lorenzi H."/>
        </authorList>
    </citation>
    <scope>NUCLEOTIDE SEQUENCE [LARGE SCALE GENOMIC DNA]</scope>
    <source>
        <strain evidence="2">ME49</strain>
    </source>
</reference>
<feature type="compositionally biased region" description="Basic and acidic residues" evidence="1">
    <location>
        <begin position="395"/>
        <end position="406"/>
    </location>
</feature>
<dbReference type="EMBL" id="CM002046">
    <property type="protein sequence ID" value="EPT25544.1"/>
    <property type="molecule type" value="Genomic_DNA"/>
</dbReference>
<feature type="compositionally biased region" description="Acidic residues" evidence="1">
    <location>
        <begin position="445"/>
        <end position="472"/>
    </location>
</feature>